<accession>A0A4Y2KSB6</accession>
<comment type="caution">
    <text evidence="1">The sequence shown here is derived from an EMBL/GenBank/DDBJ whole genome shotgun (WGS) entry which is preliminary data.</text>
</comment>
<dbReference type="EMBL" id="BGPR01004940">
    <property type="protein sequence ID" value="GBN05082.1"/>
    <property type="molecule type" value="Genomic_DNA"/>
</dbReference>
<gene>
    <name evidence="1" type="ORF">AVEN_1049_1</name>
</gene>
<evidence type="ECO:0000313" key="1">
    <source>
        <dbReference type="EMBL" id="GBN05082.1"/>
    </source>
</evidence>
<reference evidence="1 2" key="1">
    <citation type="journal article" date="2019" name="Sci. Rep.">
        <title>Orb-weaving spider Araneus ventricosus genome elucidates the spidroin gene catalogue.</title>
        <authorList>
            <person name="Kono N."/>
            <person name="Nakamura H."/>
            <person name="Ohtoshi R."/>
            <person name="Moran D.A.P."/>
            <person name="Shinohara A."/>
            <person name="Yoshida Y."/>
            <person name="Fujiwara M."/>
            <person name="Mori M."/>
            <person name="Tomita M."/>
            <person name="Arakawa K."/>
        </authorList>
    </citation>
    <scope>NUCLEOTIDE SEQUENCE [LARGE SCALE GENOMIC DNA]</scope>
</reference>
<dbReference type="Proteomes" id="UP000499080">
    <property type="component" value="Unassembled WGS sequence"/>
</dbReference>
<name>A0A4Y2KSB6_ARAVE</name>
<keyword evidence="2" id="KW-1185">Reference proteome</keyword>
<protein>
    <submittedName>
        <fullName evidence="1">Uncharacterized protein</fullName>
    </submittedName>
</protein>
<dbReference type="AlphaFoldDB" id="A0A4Y2KSB6"/>
<proteinExistence type="predicted"/>
<organism evidence="1 2">
    <name type="scientific">Araneus ventricosus</name>
    <name type="common">Orbweaver spider</name>
    <name type="synonym">Epeira ventricosa</name>
    <dbReference type="NCBI Taxonomy" id="182803"/>
    <lineage>
        <taxon>Eukaryota</taxon>
        <taxon>Metazoa</taxon>
        <taxon>Ecdysozoa</taxon>
        <taxon>Arthropoda</taxon>
        <taxon>Chelicerata</taxon>
        <taxon>Arachnida</taxon>
        <taxon>Araneae</taxon>
        <taxon>Araneomorphae</taxon>
        <taxon>Entelegynae</taxon>
        <taxon>Araneoidea</taxon>
        <taxon>Araneidae</taxon>
        <taxon>Araneus</taxon>
    </lineage>
</organism>
<sequence>MEFRIISPLHSDPPGMMRKRVVSGVWAEGRDHAMRLSEKDEAMTYICSLLPRVVIPKVIEPEGGRIDDKNRLVYVYGCSGIIFTVSRNSYYFLL</sequence>
<evidence type="ECO:0000313" key="2">
    <source>
        <dbReference type="Proteomes" id="UP000499080"/>
    </source>
</evidence>